<evidence type="ECO:0000313" key="1">
    <source>
        <dbReference type="EMBL" id="NDU99982.1"/>
    </source>
</evidence>
<comment type="caution">
    <text evidence="1">The sequence shown here is derived from an EMBL/GenBank/DDBJ whole genome shotgun (WGS) entry which is preliminary data.</text>
</comment>
<proteinExistence type="predicted"/>
<keyword evidence="2" id="KW-1185">Reference proteome</keyword>
<protein>
    <submittedName>
        <fullName evidence="1">Antifreeze protein</fullName>
    </submittedName>
</protein>
<organism evidence="1 2">
    <name type="scientific">Pseudoroseicyclus tamaricis</name>
    <dbReference type="NCBI Taxonomy" id="2705421"/>
    <lineage>
        <taxon>Bacteria</taxon>
        <taxon>Pseudomonadati</taxon>
        <taxon>Pseudomonadota</taxon>
        <taxon>Alphaproteobacteria</taxon>
        <taxon>Rhodobacterales</taxon>
        <taxon>Paracoccaceae</taxon>
        <taxon>Pseudoroseicyclus</taxon>
    </lineage>
</organism>
<gene>
    <name evidence="1" type="ORF">GZA08_03230</name>
</gene>
<evidence type="ECO:0000313" key="2">
    <source>
        <dbReference type="Proteomes" id="UP000474757"/>
    </source>
</evidence>
<dbReference type="AlphaFoldDB" id="A0A6B2JFX0"/>
<accession>A0A6B2JFX0</accession>
<dbReference type="EMBL" id="JAAGAB010000001">
    <property type="protein sequence ID" value="NDU99982.1"/>
    <property type="molecule type" value="Genomic_DNA"/>
</dbReference>
<dbReference type="RefSeq" id="WP_163889910.1">
    <property type="nucleotide sequence ID" value="NZ_JAAFYS010000001.1"/>
</dbReference>
<dbReference type="Proteomes" id="UP000474757">
    <property type="component" value="Unassembled WGS sequence"/>
</dbReference>
<reference evidence="1 2" key="1">
    <citation type="submission" date="2020-02" db="EMBL/GenBank/DDBJ databases">
        <title>Pseudoroseicyclus tamarix, sp. nov., isolated from offshore sediment of a Tamarix chinensis forest.</title>
        <authorList>
            <person name="Gai Y."/>
        </authorList>
    </citation>
    <scope>NUCLEOTIDE SEQUENCE [LARGE SCALE GENOMIC DNA]</scope>
    <source>
        <strain evidence="1 2">CLL3-39</strain>
    </source>
</reference>
<name>A0A6B2JFX0_9RHOB</name>
<sequence length="103" mass="10794">MSEDPAGSMAEAMDASFRFWTMAAEAQRVAAMRVMGMMGVWPVALNESSRMWEEKGDAFTRAWFAGAAAGVAGASPAAVFTAALAPIGVATKANYKRLSGGEK</sequence>